<feature type="domain" description="ABC transmembrane type-1" evidence="11">
    <location>
        <begin position="21"/>
        <end position="210"/>
    </location>
</feature>
<dbReference type="Gene3D" id="1.10.3720.10">
    <property type="entry name" value="MetI-like"/>
    <property type="match status" value="1"/>
</dbReference>
<proteinExistence type="inferred from homology"/>
<comment type="subcellular location">
    <subcellularLocation>
        <location evidence="2">Cell inner membrane</location>
        <topology evidence="2">Multi-pass membrane protein</topology>
    </subcellularLocation>
    <subcellularLocation>
        <location evidence="10">Cell membrane</location>
        <topology evidence="10">Multi-pass membrane protein</topology>
    </subcellularLocation>
</comment>
<evidence type="ECO:0000256" key="3">
    <source>
        <dbReference type="ARBA" id="ARBA00010072"/>
    </source>
</evidence>
<keyword evidence="4 10" id="KW-0813">Transport</keyword>
<evidence type="ECO:0000256" key="4">
    <source>
        <dbReference type="ARBA" id="ARBA00022448"/>
    </source>
</evidence>
<gene>
    <name evidence="12" type="ORF">EDC65_0460</name>
</gene>
<comment type="function">
    <text evidence="1">Part of the binding-protein-dependent transport system for glutamine; probably responsible for the translocation of the substrate across the membrane.</text>
</comment>
<dbReference type="PROSITE" id="PS50928">
    <property type="entry name" value="ABC_TM1"/>
    <property type="match status" value="1"/>
</dbReference>
<evidence type="ECO:0000256" key="1">
    <source>
        <dbReference type="ARBA" id="ARBA00003159"/>
    </source>
</evidence>
<feature type="transmembrane region" description="Helical" evidence="10">
    <location>
        <begin position="25"/>
        <end position="45"/>
    </location>
</feature>
<evidence type="ECO:0000259" key="11">
    <source>
        <dbReference type="PROSITE" id="PS50928"/>
    </source>
</evidence>
<dbReference type="PANTHER" id="PTHR30614">
    <property type="entry name" value="MEMBRANE COMPONENT OF AMINO ACID ABC TRANSPORTER"/>
    <property type="match status" value="1"/>
</dbReference>
<dbReference type="InterPro" id="IPR000515">
    <property type="entry name" value="MetI-like"/>
</dbReference>
<dbReference type="GO" id="GO:0022857">
    <property type="term" value="F:transmembrane transporter activity"/>
    <property type="evidence" value="ECO:0007669"/>
    <property type="project" value="InterPro"/>
</dbReference>
<dbReference type="OrthoDB" id="7190458at2"/>
<keyword evidence="5" id="KW-1003">Cell membrane</keyword>
<dbReference type="Pfam" id="PF00528">
    <property type="entry name" value="BPD_transp_1"/>
    <property type="match status" value="1"/>
</dbReference>
<dbReference type="InterPro" id="IPR010065">
    <property type="entry name" value="AA_ABC_transptr_permease_3TM"/>
</dbReference>
<keyword evidence="6 10" id="KW-0812">Transmembrane</keyword>
<dbReference type="SUPFAM" id="SSF161098">
    <property type="entry name" value="MetI-like"/>
    <property type="match status" value="1"/>
</dbReference>
<keyword evidence="9 10" id="KW-0472">Membrane</keyword>
<dbReference type="InterPro" id="IPR043429">
    <property type="entry name" value="ArtM/GltK/GlnP/TcyL/YhdX-like"/>
</dbReference>
<dbReference type="EMBL" id="RJKX01000011">
    <property type="protein sequence ID" value="ROQ01282.1"/>
    <property type="molecule type" value="Genomic_DNA"/>
</dbReference>
<comment type="similarity">
    <text evidence="3">Belongs to the binding-protein-dependent transport system permease family. HisMQ subfamily.</text>
</comment>
<reference evidence="12 13" key="1">
    <citation type="submission" date="2018-11" db="EMBL/GenBank/DDBJ databases">
        <title>Genomic Encyclopedia of Type Strains, Phase IV (KMG-IV): sequencing the most valuable type-strain genomes for metagenomic binning, comparative biology and taxonomic classification.</title>
        <authorList>
            <person name="Goeker M."/>
        </authorList>
    </citation>
    <scope>NUCLEOTIDE SEQUENCE [LARGE SCALE GENOMIC DNA]</scope>
    <source>
        <strain evidence="12 13">DSM 5900</strain>
    </source>
</reference>
<evidence type="ECO:0000313" key="13">
    <source>
        <dbReference type="Proteomes" id="UP000278222"/>
    </source>
</evidence>
<dbReference type="PANTHER" id="PTHR30614:SF20">
    <property type="entry name" value="GLUTAMINE TRANSPORT SYSTEM PERMEASE PROTEIN GLNP"/>
    <property type="match status" value="1"/>
</dbReference>
<evidence type="ECO:0000256" key="2">
    <source>
        <dbReference type="ARBA" id="ARBA00004429"/>
    </source>
</evidence>
<organism evidence="12 13">
    <name type="scientific">Stella humosa</name>
    <dbReference type="NCBI Taxonomy" id="94"/>
    <lineage>
        <taxon>Bacteria</taxon>
        <taxon>Pseudomonadati</taxon>
        <taxon>Pseudomonadota</taxon>
        <taxon>Alphaproteobacteria</taxon>
        <taxon>Rhodospirillales</taxon>
        <taxon>Stellaceae</taxon>
        <taxon>Stella</taxon>
    </lineage>
</organism>
<dbReference type="NCBIfam" id="TIGR01726">
    <property type="entry name" value="HEQRo_perm_3TM"/>
    <property type="match status" value="1"/>
</dbReference>
<feature type="transmembrane region" description="Helical" evidence="10">
    <location>
        <begin position="77"/>
        <end position="98"/>
    </location>
</feature>
<evidence type="ECO:0000256" key="9">
    <source>
        <dbReference type="ARBA" id="ARBA00023136"/>
    </source>
</evidence>
<protein>
    <submittedName>
        <fullName evidence="12">Polar amino acid transport system permease protein</fullName>
    </submittedName>
</protein>
<name>A0A3N1M632_9PROT</name>
<evidence type="ECO:0000256" key="5">
    <source>
        <dbReference type="ARBA" id="ARBA00022475"/>
    </source>
</evidence>
<dbReference type="InterPro" id="IPR035906">
    <property type="entry name" value="MetI-like_sf"/>
</dbReference>
<feature type="transmembrane region" description="Helical" evidence="10">
    <location>
        <begin position="191"/>
        <end position="210"/>
    </location>
</feature>
<accession>A0A3N1M632</accession>
<dbReference type="Proteomes" id="UP000278222">
    <property type="component" value="Unassembled WGS sequence"/>
</dbReference>
<evidence type="ECO:0000256" key="10">
    <source>
        <dbReference type="RuleBase" id="RU363032"/>
    </source>
</evidence>
<dbReference type="AlphaFoldDB" id="A0A3N1M632"/>
<comment type="caution">
    <text evidence="12">The sequence shown here is derived from an EMBL/GenBank/DDBJ whole genome shotgun (WGS) entry which is preliminary data.</text>
</comment>
<evidence type="ECO:0000256" key="7">
    <source>
        <dbReference type="ARBA" id="ARBA00022970"/>
    </source>
</evidence>
<keyword evidence="13" id="KW-1185">Reference proteome</keyword>
<dbReference type="GO" id="GO:0006865">
    <property type="term" value="P:amino acid transport"/>
    <property type="evidence" value="ECO:0007669"/>
    <property type="project" value="UniProtKB-KW"/>
</dbReference>
<dbReference type="GO" id="GO:0043190">
    <property type="term" value="C:ATP-binding cassette (ABC) transporter complex"/>
    <property type="evidence" value="ECO:0007669"/>
    <property type="project" value="InterPro"/>
</dbReference>
<sequence length="224" mass="24797">MDYQWDFAAVLRHLPLLLEGLAQTLRLSAAAIAGGLAVGLVLALMRLSGRRWLAWPAIAVIEFFRSTPPLVHLFWVFYALPILAGINLTPFVAATLALSVQSGAFFAEVYRAGIVSVERGQWEAGRALGMRSTALMRRIILPQALRRMVAPFVERAFELVKTTALAATLAYGELLYQAMVVVSRTFRPLEVYTTVAVIFFVVLFTASLAMRRVEARLGRSERQG</sequence>
<evidence type="ECO:0000256" key="8">
    <source>
        <dbReference type="ARBA" id="ARBA00022989"/>
    </source>
</evidence>
<keyword evidence="7" id="KW-0029">Amino-acid transport</keyword>
<evidence type="ECO:0000256" key="6">
    <source>
        <dbReference type="ARBA" id="ARBA00022692"/>
    </source>
</evidence>
<evidence type="ECO:0000313" key="12">
    <source>
        <dbReference type="EMBL" id="ROQ01282.1"/>
    </source>
</evidence>
<dbReference type="CDD" id="cd06261">
    <property type="entry name" value="TM_PBP2"/>
    <property type="match status" value="1"/>
</dbReference>
<keyword evidence="8 10" id="KW-1133">Transmembrane helix</keyword>
<dbReference type="RefSeq" id="WP_123688062.1">
    <property type="nucleotide sequence ID" value="NZ_AP019700.1"/>
</dbReference>